<dbReference type="Pfam" id="PF02565">
    <property type="entry name" value="RecO_C"/>
    <property type="match status" value="1"/>
</dbReference>
<keyword evidence="3 7" id="KW-0227">DNA damage</keyword>
<comment type="similarity">
    <text evidence="1 7">Belongs to the RecO family.</text>
</comment>
<dbReference type="InterPro" id="IPR042242">
    <property type="entry name" value="RecO_C"/>
</dbReference>
<keyword evidence="10" id="KW-1185">Reference proteome</keyword>
<dbReference type="Proteomes" id="UP000321250">
    <property type="component" value="Unassembled WGS sequence"/>
</dbReference>
<evidence type="ECO:0000256" key="2">
    <source>
        <dbReference type="ARBA" id="ARBA00021310"/>
    </source>
</evidence>
<dbReference type="AlphaFoldDB" id="A0A5C6UMR2"/>
<dbReference type="Gene3D" id="1.20.1440.120">
    <property type="entry name" value="Recombination protein O, C-terminal domain"/>
    <property type="match status" value="1"/>
</dbReference>
<evidence type="ECO:0000256" key="7">
    <source>
        <dbReference type="HAMAP-Rule" id="MF_00201"/>
    </source>
</evidence>
<dbReference type="GO" id="GO:0006302">
    <property type="term" value="P:double-strand break repair"/>
    <property type="evidence" value="ECO:0007669"/>
    <property type="project" value="TreeGrafter"/>
</dbReference>
<name>A0A5C6UMR2_9SPHN</name>
<accession>A0A5C6UMR2</accession>
<dbReference type="RefSeq" id="WP_147083866.1">
    <property type="nucleotide sequence ID" value="NZ_VOQR01000001.1"/>
</dbReference>
<sequence length="243" mass="26175">MHLRAPAIVVAVRQHGEHGAIVRALTRNDGVQPGYVRGGRSRQMRPVLQPANLVQGEWRARTGEQLASLTVELVHSRAALHGEPLAAAALEWVTALTATALPEAQAYPRVHDALSGTLDAIEAAPSARGWAAALVRYELLLLAELGFGLDLDRCVASGGTEDLDFVSPRSGAAVGRGAAFGYEAKLLRLPAFARTGGEASWDDIFDGLRLTEHFLARDILVDRRVETLAARERLVDRLKRAVA</sequence>
<dbReference type="SUPFAM" id="SSF50249">
    <property type="entry name" value="Nucleic acid-binding proteins"/>
    <property type="match status" value="1"/>
</dbReference>
<evidence type="ECO:0000256" key="3">
    <source>
        <dbReference type="ARBA" id="ARBA00022763"/>
    </source>
</evidence>
<evidence type="ECO:0000256" key="5">
    <source>
        <dbReference type="ARBA" id="ARBA00023204"/>
    </source>
</evidence>
<dbReference type="PANTHER" id="PTHR33991">
    <property type="entry name" value="DNA REPAIR PROTEIN RECO"/>
    <property type="match status" value="1"/>
</dbReference>
<dbReference type="OrthoDB" id="9804792at2"/>
<dbReference type="Gene3D" id="2.40.50.140">
    <property type="entry name" value="Nucleic acid-binding proteins"/>
    <property type="match status" value="1"/>
</dbReference>
<dbReference type="InterPro" id="IPR012340">
    <property type="entry name" value="NA-bd_OB-fold"/>
</dbReference>
<dbReference type="NCBIfam" id="TIGR00613">
    <property type="entry name" value="reco"/>
    <property type="match status" value="1"/>
</dbReference>
<evidence type="ECO:0000256" key="6">
    <source>
        <dbReference type="ARBA" id="ARBA00033409"/>
    </source>
</evidence>
<comment type="function">
    <text evidence="7">Involved in DNA repair and RecF pathway recombination.</text>
</comment>
<evidence type="ECO:0000313" key="9">
    <source>
        <dbReference type="EMBL" id="TXC72595.1"/>
    </source>
</evidence>
<dbReference type="GO" id="GO:0006310">
    <property type="term" value="P:DNA recombination"/>
    <property type="evidence" value="ECO:0007669"/>
    <property type="project" value="UniProtKB-UniRule"/>
</dbReference>
<gene>
    <name evidence="7 9" type="primary">recO</name>
    <name evidence="9" type="ORF">FSB78_17785</name>
</gene>
<keyword evidence="5 7" id="KW-0234">DNA repair</keyword>
<comment type="caution">
    <text evidence="9">The sequence shown here is derived from an EMBL/GenBank/DDBJ whole genome shotgun (WGS) entry which is preliminary data.</text>
</comment>
<dbReference type="HAMAP" id="MF_00201">
    <property type="entry name" value="RecO"/>
    <property type="match status" value="1"/>
</dbReference>
<dbReference type="InterPro" id="IPR037278">
    <property type="entry name" value="ARFGAP/RecO"/>
</dbReference>
<protein>
    <recommendedName>
        <fullName evidence="2 7">DNA repair protein RecO</fullName>
    </recommendedName>
    <alternativeName>
        <fullName evidence="6 7">Recombination protein O</fullName>
    </alternativeName>
</protein>
<feature type="domain" description="DNA replication/recombination mediator RecO N-terminal" evidence="8">
    <location>
        <begin position="1"/>
        <end position="76"/>
    </location>
</feature>
<reference evidence="9 10" key="1">
    <citation type="journal article" date="2013" name="Antonie Van Leeuwenhoek">
        <title>Sphingomonas ginsenosidivorax sp. nov., with the ability to transform ginsenosides.</title>
        <authorList>
            <person name="Jin X.F."/>
            <person name="Kim J.K."/>
            <person name="Liu Q.M."/>
            <person name="Kang M.S."/>
            <person name="He D."/>
            <person name="Jin F.X."/>
            <person name="Kim S.C."/>
            <person name="Im W.T."/>
        </authorList>
    </citation>
    <scope>NUCLEOTIDE SEQUENCE [LARGE SCALE GENOMIC DNA]</scope>
    <source>
        <strain evidence="9 10">KHI67</strain>
    </source>
</reference>
<evidence type="ECO:0000259" key="8">
    <source>
        <dbReference type="Pfam" id="PF11967"/>
    </source>
</evidence>
<dbReference type="InterPro" id="IPR022572">
    <property type="entry name" value="DNA_rep/recomb_RecO_N"/>
</dbReference>
<proteinExistence type="inferred from homology"/>
<dbReference type="PANTHER" id="PTHR33991:SF1">
    <property type="entry name" value="DNA REPAIR PROTEIN RECO"/>
    <property type="match status" value="1"/>
</dbReference>
<evidence type="ECO:0000313" key="10">
    <source>
        <dbReference type="Proteomes" id="UP000321250"/>
    </source>
</evidence>
<keyword evidence="4 7" id="KW-0233">DNA recombination</keyword>
<dbReference type="EMBL" id="VOQR01000001">
    <property type="protein sequence ID" value="TXC72595.1"/>
    <property type="molecule type" value="Genomic_DNA"/>
</dbReference>
<dbReference type="InterPro" id="IPR003717">
    <property type="entry name" value="RecO"/>
</dbReference>
<dbReference type="Pfam" id="PF11967">
    <property type="entry name" value="RecO_N"/>
    <property type="match status" value="1"/>
</dbReference>
<dbReference type="GO" id="GO:0043590">
    <property type="term" value="C:bacterial nucleoid"/>
    <property type="evidence" value="ECO:0007669"/>
    <property type="project" value="TreeGrafter"/>
</dbReference>
<organism evidence="9 10">
    <name type="scientific">Sphingomonas ginsenosidivorax</name>
    <dbReference type="NCBI Taxonomy" id="862135"/>
    <lineage>
        <taxon>Bacteria</taxon>
        <taxon>Pseudomonadati</taxon>
        <taxon>Pseudomonadota</taxon>
        <taxon>Alphaproteobacteria</taxon>
        <taxon>Sphingomonadales</taxon>
        <taxon>Sphingomonadaceae</taxon>
        <taxon>Sphingomonas</taxon>
    </lineage>
</organism>
<evidence type="ECO:0000256" key="4">
    <source>
        <dbReference type="ARBA" id="ARBA00023172"/>
    </source>
</evidence>
<dbReference type="SUPFAM" id="SSF57863">
    <property type="entry name" value="ArfGap/RecO-like zinc finger"/>
    <property type="match status" value="1"/>
</dbReference>
<evidence type="ECO:0000256" key="1">
    <source>
        <dbReference type="ARBA" id="ARBA00007452"/>
    </source>
</evidence>